<comment type="similarity">
    <text evidence="7">Belongs to the transglycosylase MltG family.</text>
</comment>
<dbReference type="EMBL" id="CP000830">
    <property type="protein sequence ID" value="ABV93915.1"/>
    <property type="molecule type" value="Genomic_DNA"/>
</dbReference>
<reference evidence="9" key="1">
    <citation type="journal article" date="2010" name="ISME J.">
        <title>The complete genome sequence of the algal symbiont Dinoroseobacter shibae: a hitchhiker's guide to life in the sea.</title>
        <authorList>
            <person name="Wagner-Dobler I."/>
            <person name="Ballhausen B."/>
            <person name="Berger M."/>
            <person name="Brinkhoff T."/>
            <person name="Buchholz I."/>
            <person name="Bunk B."/>
            <person name="Cypionka H."/>
            <person name="Daniel R."/>
            <person name="Drepper T."/>
            <person name="Gerdts G."/>
            <person name="Hahnke S."/>
            <person name="Han C."/>
            <person name="Jahn D."/>
            <person name="Kalhoefer D."/>
            <person name="Kiss H."/>
            <person name="Klenk H.P."/>
            <person name="Kyrpides N."/>
            <person name="Liebl W."/>
            <person name="Liesegang H."/>
            <person name="Meincke L."/>
            <person name="Pati A."/>
            <person name="Petersen J."/>
            <person name="Piekarski T."/>
            <person name="Pommerenke C."/>
            <person name="Pradella S."/>
            <person name="Pukall R."/>
            <person name="Rabus R."/>
            <person name="Stackebrandt E."/>
            <person name="Thole S."/>
            <person name="Thompson L."/>
            <person name="Tielen P."/>
            <person name="Tomasch J."/>
            <person name="von Jan M."/>
            <person name="Wanphrut N."/>
            <person name="Wichels A."/>
            <person name="Zech H."/>
            <person name="Simon M."/>
        </authorList>
    </citation>
    <scope>NUCLEOTIDE SEQUENCE [LARGE SCALE GENOMIC DNA]</scope>
    <source>
        <strain evidence="9">DSM 16493 / NCIMB 14021 / DFL 12</strain>
    </source>
</reference>
<dbReference type="EC" id="4.2.2.29" evidence="7"/>
<evidence type="ECO:0000313" key="9">
    <source>
        <dbReference type="Proteomes" id="UP000006833"/>
    </source>
</evidence>
<dbReference type="GO" id="GO:0008932">
    <property type="term" value="F:lytic endotransglycosylase activity"/>
    <property type="evidence" value="ECO:0007669"/>
    <property type="project" value="UniProtKB-UniRule"/>
</dbReference>
<dbReference type="PANTHER" id="PTHR30518:SF2">
    <property type="entry name" value="ENDOLYTIC MUREIN TRANSGLYCOSYLASE"/>
    <property type="match status" value="1"/>
</dbReference>
<sequence length="384" mass="41365">MWRALASNMLTLLIVGFLALVAVIAWGQRSFTGQGPLAEPIFFEVPRGASLTRIADALEAEGAVSSAVIFRLGAQYTEREGDLKFGSYEIPAGASMADVLDILTAGGAASFRYMATYQIRVDDAELRLRERIPGEDRDELVASFAPGEPVPAAYAELVAAGTPMAYRVAIAEGVTSWQIVDALRKADFLSGEIAEVPPEGSLAPDTYEVARGGDRADIIAAMSEAQTRILAQAWAARDAELPLESPEEALILASIIEKETSVPEEREVVSSVFVNRLNRGMRLQTDPTVIYGITNGVGVLGRGLRRSELRGATPYNTYVIPGLPPTPIANPGREAIFAAVQPAETDYIFFVADGTGGHAFSRTLAEHNENVARWRAIERSREAN</sequence>
<dbReference type="STRING" id="398580.Dshi_2179"/>
<accession>A8LQP8</accession>
<evidence type="ECO:0000256" key="2">
    <source>
        <dbReference type="ARBA" id="ARBA00022692"/>
    </source>
</evidence>
<keyword evidence="2 7" id="KW-0812">Transmembrane</keyword>
<organism evidence="8 9">
    <name type="scientific">Dinoroseobacter shibae (strain DSM 16493 / NCIMB 14021 / DFL 12)</name>
    <dbReference type="NCBI Taxonomy" id="398580"/>
    <lineage>
        <taxon>Bacteria</taxon>
        <taxon>Pseudomonadati</taxon>
        <taxon>Pseudomonadota</taxon>
        <taxon>Alphaproteobacteria</taxon>
        <taxon>Rhodobacterales</taxon>
        <taxon>Roseobacteraceae</taxon>
        <taxon>Dinoroseobacter</taxon>
    </lineage>
</organism>
<dbReference type="GO" id="GO:0009252">
    <property type="term" value="P:peptidoglycan biosynthetic process"/>
    <property type="evidence" value="ECO:0007669"/>
    <property type="project" value="UniProtKB-UniRule"/>
</dbReference>
<dbReference type="OrthoDB" id="9814591at2"/>
<evidence type="ECO:0000256" key="1">
    <source>
        <dbReference type="ARBA" id="ARBA00022475"/>
    </source>
</evidence>
<protein>
    <recommendedName>
        <fullName evidence="7">Endolytic murein transglycosylase</fullName>
        <ecNumber evidence="7">4.2.2.29</ecNumber>
    </recommendedName>
    <alternativeName>
        <fullName evidence="7">Peptidoglycan lytic transglycosylase</fullName>
    </alternativeName>
    <alternativeName>
        <fullName evidence="7">Peptidoglycan polymerization terminase</fullName>
    </alternativeName>
</protein>
<dbReference type="Gene3D" id="3.30.1490.480">
    <property type="entry name" value="Endolytic murein transglycosylase"/>
    <property type="match status" value="1"/>
</dbReference>
<dbReference type="PANTHER" id="PTHR30518">
    <property type="entry name" value="ENDOLYTIC MUREIN TRANSGLYCOSYLASE"/>
    <property type="match status" value="1"/>
</dbReference>
<evidence type="ECO:0000256" key="4">
    <source>
        <dbReference type="ARBA" id="ARBA00023136"/>
    </source>
</evidence>
<dbReference type="HOGENOM" id="CLU_025574_0_0_5"/>
<comment type="catalytic activity">
    <reaction evidence="7">
        <text>a peptidoglycan chain = a peptidoglycan chain with N-acetyl-1,6-anhydromuramyl-[peptide] at the reducing end + a peptidoglycan chain with N-acetylglucosamine at the non-reducing end.</text>
        <dbReference type="EC" id="4.2.2.29"/>
    </reaction>
</comment>
<dbReference type="RefSeq" id="WP_012178847.1">
    <property type="nucleotide sequence ID" value="NC_009952.1"/>
</dbReference>
<evidence type="ECO:0000313" key="8">
    <source>
        <dbReference type="EMBL" id="ABV93915.1"/>
    </source>
</evidence>
<feature type="site" description="Important for catalytic activity" evidence="7">
    <location>
        <position position="259"/>
    </location>
</feature>
<name>A8LQP8_DINSH</name>
<evidence type="ECO:0000256" key="7">
    <source>
        <dbReference type="HAMAP-Rule" id="MF_02065"/>
    </source>
</evidence>
<dbReference type="Gene3D" id="3.30.160.60">
    <property type="entry name" value="Classic Zinc Finger"/>
    <property type="match status" value="1"/>
</dbReference>
<evidence type="ECO:0000256" key="5">
    <source>
        <dbReference type="ARBA" id="ARBA00023239"/>
    </source>
</evidence>
<keyword evidence="6 7" id="KW-0961">Cell wall biogenesis/degradation</keyword>
<dbReference type="Proteomes" id="UP000006833">
    <property type="component" value="Chromosome"/>
</dbReference>
<proteinExistence type="inferred from homology"/>
<dbReference type="AlphaFoldDB" id="A8LQP8"/>
<dbReference type="GO" id="GO:0005886">
    <property type="term" value="C:plasma membrane"/>
    <property type="evidence" value="ECO:0007669"/>
    <property type="project" value="UniProtKB-UniRule"/>
</dbReference>
<dbReference type="InterPro" id="IPR003770">
    <property type="entry name" value="MLTG-like"/>
</dbReference>
<comment type="function">
    <text evidence="7">Functions as a peptidoglycan terminase that cleaves nascent peptidoglycan strands endolytically to terminate their elongation.</text>
</comment>
<dbReference type="Pfam" id="PF02618">
    <property type="entry name" value="YceG"/>
    <property type="match status" value="2"/>
</dbReference>
<gene>
    <name evidence="7" type="primary">mltG</name>
    <name evidence="8" type="ordered locus">Dshi_2179</name>
</gene>
<keyword evidence="3 7" id="KW-1133">Transmembrane helix</keyword>
<keyword evidence="7" id="KW-0997">Cell inner membrane</keyword>
<evidence type="ECO:0000256" key="6">
    <source>
        <dbReference type="ARBA" id="ARBA00023316"/>
    </source>
</evidence>
<dbReference type="GO" id="GO:0071555">
    <property type="term" value="P:cell wall organization"/>
    <property type="evidence" value="ECO:0007669"/>
    <property type="project" value="UniProtKB-KW"/>
</dbReference>
<keyword evidence="9" id="KW-1185">Reference proteome</keyword>
<evidence type="ECO:0000256" key="3">
    <source>
        <dbReference type="ARBA" id="ARBA00022989"/>
    </source>
</evidence>
<dbReference type="HAMAP" id="MF_02065">
    <property type="entry name" value="MltG"/>
    <property type="match status" value="1"/>
</dbReference>
<dbReference type="KEGG" id="dsh:Dshi_2179"/>
<dbReference type="eggNOG" id="COG1559">
    <property type="taxonomic scope" value="Bacteria"/>
</dbReference>
<keyword evidence="1 7" id="KW-1003">Cell membrane</keyword>
<dbReference type="CDD" id="cd08010">
    <property type="entry name" value="MltG_like"/>
    <property type="match status" value="1"/>
</dbReference>
<keyword evidence="5 7" id="KW-0456">Lyase</keyword>
<dbReference type="NCBIfam" id="TIGR00247">
    <property type="entry name" value="endolytic transglycosylase MltG"/>
    <property type="match status" value="1"/>
</dbReference>
<keyword evidence="4 7" id="KW-0472">Membrane</keyword>